<dbReference type="RefSeq" id="WP_109305038.1">
    <property type="nucleotide sequence ID" value="NZ_BJUF01000003.1"/>
</dbReference>
<gene>
    <name evidence="2" type="ORF">DEX24_03630</name>
</gene>
<accession>A0A2U3API3</accession>
<sequence>MPGLVLNFIVGWFSFMLVMQAINYSAQNFSMQRFIIQSIIYIAVFIVIYLIHQMRTKRRKTA</sequence>
<evidence type="ECO:0000313" key="2">
    <source>
        <dbReference type="EMBL" id="PWI26434.1"/>
    </source>
</evidence>
<organism evidence="2 3">
    <name type="scientific">Kurthia sibirica</name>
    <dbReference type="NCBI Taxonomy" id="202750"/>
    <lineage>
        <taxon>Bacteria</taxon>
        <taxon>Bacillati</taxon>
        <taxon>Bacillota</taxon>
        <taxon>Bacilli</taxon>
        <taxon>Bacillales</taxon>
        <taxon>Caryophanaceae</taxon>
        <taxon>Kurthia</taxon>
    </lineage>
</organism>
<protein>
    <submittedName>
        <fullName evidence="2">Uncharacterized protein</fullName>
    </submittedName>
</protein>
<keyword evidence="3" id="KW-1185">Reference proteome</keyword>
<evidence type="ECO:0000313" key="3">
    <source>
        <dbReference type="Proteomes" id="UP000245938"/>
    </source>
</evidence>
<evidence type="ECO:0000256" key="1">
    <source>
        <dbReference type="SAM" id="Phobius"/>
    </source>
</evidence>
<feature type="transmembrane region" description="Helical" evidence="1">
    <location>
        <begin position="5"/>
        <end position="22"/>
    </location>
</feature>
<dbReference type="EMBL" id="QFVR01000003">
    <property type="protein sequence ID" value="PWI26434.1"/>
    <property type="molecule type" value="Genomic_DNA"/>
</dbReference>
<name>A0A2U3API3_9BACL</name>
<dbReference type="Proteomes" id="UP000245938">
    <property type="component" value="Unassembled WGS sequence"/>
</dbReference>
<proteinExistence type="predicted"/>
<keyword evidence="1" id="KW-0812">Transmembrane</keyword>
<feature type="transmembrane region" description="Helical" evidence="1">
    <location>
        <begin position="34"/>
        <end position="51"/>
    </location>
</feature>
<comment type="caution">
    <text evidence="2">The sequence shown here is derived from an EMBL/GenBank/DDBJ whole genome shotgun (WGS) entry which is preliminary data.</text>
</comment>
<dbReference type="AlphaFoldDB" id="A0A2U3API3"/>
<reference evidence="2 3" key="1">
    <citation type="submission" date="2018-05" db="EMBL/GenBank/DDBJ databases">
        <title>Kurthia sibirica genome sequence.</title>
        <authorList>
            <person name="Maclea K.S."/>
            <person name="Goen A.E."/>
        </authorList>
    </citation>
    <scope>NUCLEOTIDE SEQUENCE [LARGE SCALE GENOMIC DNA]</scope>
    <source>
        <strain evidence="2 3">ATCC 49154</strain>
    </source>
</reference>
<keyword evidence="1" id="KW-1133">Transmembrane helix</keyword>
<keyword evidence="1" id="KW-0472">Membrane</keyword>